<sequence length="193" mass="22305">MSVVDLNNTFKYDKIILNLNSSNCLMFNAAETNFYINLVEPIKNVIYIKILKSSIVSTTSIKNTPLSYEKYDPIYITLNDYDRSNSYIKGTQVITSNFVIDGVANTSTTTNTIFDCAKYFDLIPYSYAENSDISYSQTSSDWTDPSVYVLNPPEQILRRLNIQFRDKFFKLFNTSILTHFNLSICIYFIKNRV</sequence>
<accession>A0A6C0IAW5</accession>
<reference evidence="1" key="1">
    <citation type="journal article" date="2020" name="Nature">
        <title>Giant virus diversity and host interactions through global metagenomics.</title>
        <authorList>
            <person name="Schulz F."/>
            <person name="Roux S."/>
            <person name="Paez-Espino D."/>
            <person name="Jungbluth S."/>
            <person name="Walsh D.A."/>
            <person name="Denef V.J."/>
            <person name="McMahon K.D."/>
            <person name="Konstantinidis K.T."/>
            <person name="Eloe-Fadrosh E.A."/>
            <person name="Kyrpides N.C."/>
            <person name="Woyke T."/>
        </authorList>
    </citation>
    <scope>NUCLEOTIDE SEQUENCE</scope>
    <source>
        <strain evidence="1">GVMAG-M-3300023184-60</strain>
    </source>
</reference>
<evidence type="ECO:0000313" key="1">
    <source>
        <dbReference type="EMBL" id="QHT89496.1"/>
    </source>
</evidence>
<dbReference type="AlphaFoldDB" id="A0A6C0IAW5"/>
<organism evidence="1">
    <name type="scientific">viral metagenome</name>
    <dbReference type="NCBI Taxonomy" id="1070528"/>
    <lineage>
        <taxon>unclassified sequences</taxon>
        <taxon>metagenomes</taxon>
        <taxon>organismal metagenomes</taxon>
    </lineage>
</organism>
<dbReference type="EMBL" id="MN740141">
    <property type="protein sequence ID" value="QHT89496.1"/>
    <property type="molecule type" value="Genomic_DNA"/>
</dbReference>
<name>A0A6C0IAW5_9ZZZZ</name>
<proteinExistence type="predicted"/>
<protein>
    <submittedName>
        <fullName evidence="1">Uncharacterized protein</fullName>
    </submittedName>
</protein>